<proteinExistence type="predicted"/>
<dbReference type="PANTHER" id="PTHR30093:SF2">
    <property type="entry name" value="TYPE II SECRETION SYSTEM PROTEIN H"/>
    <property type="match status" value="1"/>
</dbReference>
<dbReference type="PROSITE" id="PS00409">
    <property type="entry name" value="PROKAR_NTER_METHYL"/>
    <property type="match status" value="1"/>
</dbReference>
<evidence type="ECO:0000313" key="3">
    <source>
        <dbReference type="EMBL" id="PQO30128.1"/>
    </source>
</evidence>
<dbReference type="InterPro" id="IPR012902">
    <property type="entry name" value="N_methyl_site"/>
</dbReference>
<reference evidence="3 4" key="1">
    <citation type="submission" date="2018-02" db="EMBL/GenBank/DDBJ databases">
        <title>Comparative genomes isolates from brazilian mangrove.</title>
        <authorList>
            <person name="Araujo J.E."/>
            <person name="Taketani R.G."/>
            <person name="Silva M.C.P."/>
            <person name="Loureco M.V."/>
            <person name="Andreote F.D."/>
        </authorList>
    </citation>
    <scope>NUCLEOTIDE SEQUENCE [LARGE SCALE GENOMIC DNA]</scope>
    <source>
        <strain evidence="3 4">NAP PRIS-MGV</strain>
    </source>
</reference>
<accession>A0A2S8FD81</accession>
<dbReference type="Proteomes" id="UP000239388">
    <property type="component" value="Unassembled WGS sequence"/>
</dbReference>
<dbReference type="InterPro" id="IPR045584">
    <property type="entry name" value="Pilin-like"/>
</dbReference>
<evidence type="ECO:0000313" key="4">
    <source>
        <dbReference type="Proteomes" id="UP000239388"/>
    </source>
</evidence>
<protein>
    <recommendedName>
        <fullName evidence="2">DUF1559 domain-containing protein</fullName>
    </recommendedName>
</protein>
<dbReference type="Gene3D" id="3.30.700.10">
    <property type="entry name" value="Glycoprotein, Type 4 Pilin"/>
    <property type="match status" value="1"/>
</dbReference>
<dbReference type="SUPFAM" id="SSF54523">
    <property type="entry name" value="Pili subunits"/>
    <property type="match status" value="1"/>
</dbReference>
<dbReference type="InterPro" id="IPR027558">
    <property type="entry name" value="Pre_pil_HX9DG_C"/>
</dbReference>
<dbReference type="PANTHER" id="PTHR30093">
    <property type="entry name" value="GENERAL SECRETION PATHWAY PROTEIN G"/>
    <property type="match status" value="1"/>
</dbReference>
<keyword evidence="1" id="KW-0472">Membrane</keyword>
<sequence>MAGVFCSRSKGKRRGFTLVELLVVIAIIGVLIALLLPAVQQAREAARRMQCTNNLKQISLSVHNYHDTFGVVPTNMPATFTQGTRNGFSYLSTLLQFIEQGNVHDQLDFRYGMSDSASSNNLSIIQTPIQTFLCPSDPTPGIRSDLARSWNYPLTATTSTVNTGGPAGVTTYKGWAGRTIDANGTNNRNAVFDRYSDKAAVQFRDIIDGLSNTFIFVEQSPSWSPWCAWAGGNGDWSAIYDNTGRINAVWIAFGKPPSNAELGSGARYAPNSFHPGGINVGYADGSVHFLPNTIEFSVYEGLGCHNDGLPIGGSSLN</sequence>
<name>A0A2S8FD81_9BACT</name>
<feature type="domain" description="DUF1559" evidence="2">
    <location>
        <begin position="40"/>
        <end position="296"/>
    </location>
</feature>
<evidence type="ECO:0000256" key="1">
    <source>
        <dbReference type="SAM" id="Phobius"/>
    </source>
</evidence>
<gene>
    <name evidence="3" type="ORF">C5Y98_21500</name>
</gene>
<dbReference type="EMBL" id="PUIB01000021">
    <property type="protein sequence ID" value="PQO30128.1"/>
    <property type="molecule type" value="Genomic_DNA"/>
</dbReference>
<dbReference type="Pfam" id="PF07596">
    <property type="entry name" value="SBP_bac_10"/>
    <property type="match status" value="1"/>
</dbReference>
<keyword evidence="1" id="KW-0812">Transmembrane</keyword>
<evidence type="ECO:0000259" key="2">
    <source>
        <dbReference type="Pfam" id="PF07596"/>
    </source>
</evidence>
<dbReference type="Pfam" id="PF07963">
    <property type="entry name" value="N_methyl"/>
    <property type="match status" value="1"/>
</dbReference>
<feature type="transmembrane region" description="Helical" evidence="1">
    <location>
        <begin position="18"/>
        <end position="39"/>
    </location>
</feature>
<dbReference type="RefSeq" id="WP_105357326.1">
    <property type="nucleotide sequence ID" value="NZ_PUIB01000021.1"/>
</dbReference>
<dbReference type="AlphaFoldDB" id="A0A2S8FD81"/>
<comment type="caution">
    <text evidence="3">The sequence shown here is derived from an EMBL/GenBank/DDBJ whole genome shotgun (WGS) entry which is preliminary data.</text>
</comment>
<dbReference type="InterPro" id="IPR011453">
    <property type="entry name" value="DUF1559"/>
</dbReference>
<dbReference type="NCBIfam" id="TIGR04294">
    <property type="entry name" value="pre_pil_HX9DG"/>
    <property type="match status" value="1"/>
</dbReference>
<organism evidence="3 4">
    <name type="scientific">Blastopirellula marina</name>
    <dbReference type="NCBI Taxonomy" id="124"/>
    <lineage>
        <taxon>Bacteria</taxon>
        <taxon>Pseudomonadati</taxon>
        <taxon>Planctomycetota</taxon>
        <taxon>Planctomycetia</taxon>
        <taxon>Pirellulales</taxon>
        <taxon>Pirellulaceae</taxon>
        <taxon>Blastopirellula</taxon>
    </lineage>
</organism>
<keyword evidence="1" id="KW-1133">Transmembrane helix</keyword>
<dbReference type="NCBIfam" id="TIGR02532">
    <property type="entry name" value="IV_pilin_GFxxxE"/>
    <property type="match status" value="1"/>
</dbReference>
<dbReference type="OrthoDB" id="286506at2"/>